<dbReference type="Pfam" id="PF17784">
    <property type="entry name" value="Sulfotransfer_4"/>
    <property type="match status" value="1"/>
</dbReference>
<dbReference type="PANTHER" id="PTHR36978:SF4">
    <property type="entry name" value="P-LOOP CONTAINING NUCLEOSIDE TRIPHOSPHATE HYDROLASE PROTEIN"/>
    <property type="match status" value="1"/>
</dbReference>
<dbReference type="EMBL" id="ML213507">
    <property type="protein sequence ID" value="TFK53829.1"/>
    <property type="molecule type" value="Genomic_DNA"/>
</dbReference>
<dbReference type="Gene3D" id="3.40.50.300">
    <property type="entry name" value="P-loop containing nucleotide triphosphate hydrolases"/>
    <property type="match status" value="1"/>
</dbReference>
<evidence type="ECO:0008006" key="3">
    <source>
        <dbReference type="Google" id="ProtNLM"/>
    </source>
</evidence>
<keyword evidence="2" id="KW-1185">Reference proteome</keyword>
<organism evidence="1 2">
    <name type="scientific">Heliocybe sulcata</name>
    <dbReference type="NCBI Taxonomy" id="5364"/>
    <lineage>
        <taxon>Eukaryota</taxon>
        <taxon>Fungi</taxon>
        <taxon>Dikarya</taxon>
        <taxon>Basidiomycota</taxon>
        <taxon>Agaricomycotina</taxon>
        <taxon>Agaricomycetes</taxon>
        <taxon>Gloeophyllales</taxon>
        <taxon>Gloeophyllaceae</taxon>
        <taxon>Heliocybe</taxon>
    </lineage>
</organism>
<dbReference type="STRING" id="5364.A0A5C3N7P5"/>
<evidence type="ECO:0000313" key="2">
    <source>
        <dbReference type="Proteomes" id="UP000305948"/>
    </source>
</evidence>
<sequence length="226" mass="25689">MRPTQAPVQVICLGHGRTGTSSLGEALEILGFGPFYHMFKILHNKQAEDYDVWSDFGEGKGKSEDLDRLFSSYKSVLDYPASMYPKELFEAYPDAKFILTVRDKQKWMTSMKATLIQAHTLLAASDLSKLPPALSATHEWWKEYGPLGTKRGSPDLSTSFTRHNDYVRQLIPAEQLLVYEVGEGWERLASFLQVPIPDVPFPRVNDTDDFRRNVLAGIDPSERKQY</sequence>
<dbReference type="Proteomes" id="UP000305948">
    <property type="component" value="Unassembled WGS sequence"/>
</dbReference>
<dbReference type="SUPFAM" id="SSF52540">
    <property type="entry name" value="P-loop containing nucleoside triphosphate hydrolases"/>
    <property type="match status" value="1"/>
</dbReference>
<dbReference type="OrthoDB" id="3348095at2759"/>
<reference evidence="1 2" key="1">
    <citation type="journal article" date="2019" name="Nat. Ecol. Evol.">
        <title>Megaphylogeny resolves global patterns of mushroom evolution.</title>
        <authorList>
            <person name="Varga T."/>
            <person name="Krizsan K."/>
            <person name="Foldi C."/>
            <person name="Dima B."/>
            <person name="Sanchez-Garcia M."/>
            <person name="Sanchez-Ramirez S."/>
            <person name="Szollosi G.J."/>
            <person name="Szarkandi J.G."/>
            <person name="Papp V."/>
            <person name="Albert L."/>
            <person name="Andreopoulos W."/>
            <person name="Angelini C."/>
            <person name="Antonin V."/>
            <person name="Barry K.W."/>
            <person name="Bougher N.L."/>
            <person name="Buchanan P."/>
            <person name="Buyck B."/>
            <person name="Bense V."/>
            <person name="Catcheside P."/>
            <person name="Chovatia M."/>
            <person name="Cooper J."/>
            <person name="Damon W."/>
            <person name="Desjardin D."/>
            <person name="Finy P."/>
            <person name="Geml J."/>
            <person name="Haridas S."/>
            <person name="Hughes K."/>
            <person name="Justo A."/>
            <person name="Karasinski D."/>
            <person name="Kautmanova I."/>
            <person name="Kiss B."/>
            <person name="Kocsube S."/>
            <person name="Kotiranta H."/>
            <person name="LaButti K.M."/>
            <person name="Lechner B.E."/>
            <person name="Liimatainen K."/>
            <person name="Lipzen A."/>
            <person name="Lukacs Z."/>
            <person name="Mihaltcheva S."/>
            <person name="Morgado L.N."/>
            <person name="Niskanen T."/>
            <person name="Noordeloos M.E."/>
            <person name="Ohm R.A."/>
            <person name="Ortiz-Santana B."/>
            <person name="Ovrebo C."/>
            <person name="Racz N."/>
            <person name="Riley R."/>
            <person name="Savchenko A."/>
            <person name="Shiryaev A."/>
            <person name="Soop K."/>
            <person name="Spirin V."/>
            <person name="Szebenyi C."/>
            <person name="Tomsovsky M."/>
            <person name="Tulloss R.E."/>
            <person name="Uehling J."/>
            <person name="Grigoriev I.V."/>
            <person name="Vagvolgyi C."/>
            <person name="Papp T."/>
            <person name="Martin F.M."/>
            <person name="Miettinen O."/>
            <person name="Hibbett D.S."/>
            <person name="Nagy L.G."/>
        </authorList>
    </citation>
    <scope>NUCLEOTIDE SEQUENCE [LARGE SCALE GENOMIC DNA]</scope>
    <source>
        <strain evidence="1 2">OMC1185</strain>
    </source>
</reference>
<name>A0A5C3N7P5_9AGAM</name>
<dbReference type="InterPro" id="IPR040632">
    <property type="entry name" value="Sulfotransfer_4"/>
</dbReference>
<dbReference type="AlphaFoldDB" id="A0A5C3N7P5"/>
<gene>
    <name evidence="1" type="ORF">OE88DRAFT_1733696</name>
</gene>
<dbReference type="InterPro" id="IPR027417">
    <property type="entry name" value="P-loop_NTPase"/>
</dbReference>
<accession>A0A5C3N7P5</accession>
<evidence type="ECO:0000313" key="1">
    <source>
        <dbReference type="EMBL" id="TFK53829.1"/>
    </source>
</evidence>
<dbReference type="PANTHER" id="PTHR36978">
    <property type="entry name" value="P-LOOP CONTAINING NUCLEOTIDE TRIPHOSPHATE HYDROLASE"/>
    <property type="match status" value="1"/>
</dbReference>
<proteinExistence type="predicted"/>
<protein>
    <recommendedName>
        <fullName evidence="3">P-loop containing nucleoside triphosphate hydrolase protein</fullName>
    </recommendedName>
</protein>